<proteinExistence type="predicted"/>
<comment type="caution">
    <text evidence="2">The sequence shown here is derived from an EMBL/GenBank/DDBJ whole genome shotgun (WGS) entry which is preliminary data.</text>
</comment>
<dbReference type="InterPro" id="IPR004879">
    <property type="entry name" value="Ssp411-like_TRX"/>
</dbReference>
<dbReference type="GO" id="GO:0005975">
    <property type="term" value="P:carbohydrate metabolic process"/>
    <property type="evidence" value="ECO:0007669"/>
    <property type="project" value="InterPro"/>
</dbReference>
<dbReference type="AlphaFoldDB" id="A0A0V9UM51"/>
<evidence type="ECO:0000313" key="3">
    <source>
        <dbReference type="Proteomes" id="UP000053060"/>
    </source>
</evidence>
<organism evidence="2 3">
    <name type="scientific">Rhodococcus pyridinivorans KG-16</name>
    <dbReference type="NCBI Taxonomy" id="1441730"/>
    <lineage>
        <taxon>Bacteria</taxon>
        <taxon>Bacillati</taxon>
        <taxon>Actinomycetota</taxon>
        <taxon>Actinomycetes</taxon>
        <taxon>Mycobacteriales</taxon>
        <taxon>Nocardiaceae</taxon>
        <taxon>Rhodococcus</taxon>
    </lineage>
</organism>
<dbReference type="InterPro" id="IPR012341">
    <property type="entry name" value="6hp_glycosidase-like_sf"/>
</dbReference>
<protein>
    <submittedName>
        <fullName evidence="2">Membrane protein</fullName>
    </submittedName>
</protein>
<dbReference type="CDD" id="cd02955">
    <property type="entry name" value="SSP411"/>
    <property type="match status" value="1"/>
</dbReference>
<dbReference type="Gene3D" id="1.50.10.10">
    <property type="match status" value="1"/>
</dbReference>
<dbReference type="SUPFAM" id="SSF48208">
    <property type="entry name" value="Six-hairpin glycosidases"/>
    <property type="match status" value="1"/>
</dbReference>
<evidence type="ECO:0000259" key="1">
    <source>
        <dbReference type="Pfam" id="PF03190"/>
    </source>
</evidence>
<accession>A0A0V9UM51</accession>
<dbReference type="PANTHER" id="PTHR42899:SF1">
    <property type="entry name" value="SPERMATOGENESIS-ASSOCIATED PROTEIN 20"/>
    <property type="match status" value="1"/>
</dbReference>
<reference evidence="2 3" key="2">
    <citation type="journal article" date="2016" name="Genome Announc.">
        <title>Draft Genome Sequence of a Versatile Hydrocarbon-Degrading Bacterium, Rhodococcus pyridinivorans Strain KG-16, Collected from Oil Fields in India.</title>
        <authorList>
            <person name="Aggarwal R.K."/>
            <person name="Dawar C."/>
            <person name="Phanindranath R."/>
            <person name="Mutnuri L."/>
            <person name="Dayal A.M."/>
        </authorList>
    </citation>
    <scope>NUCLEOTIDE SEQUENCE [LARGE SCALE GENOMIC DNA]</scope>
    <source>
        <strain evidence="2 3">KG-16</strain>
    </source>
</reference>
<dbReference type="PATRIC" id="fig|1441730.3.peg.2226"/>
<dbReference type="InterPro" id="IPR036249">
    <property type="entry name" value="Thioredoxin-like_sf"/>
</dbReference>
<dbReference type="EMBL" id="AZXY01000004">
    <property type="protein sequence ID" value="KSZ59051.1"/>
    <property type="molecule type" value="Genomic_DNA"/>
</dbReference>
<feature type="domain" description="Spermatogenesis-associated protein 20-like TRX" evidence="1">
    <location>
        <begin position="3"/>
        <end position="163"/>
    </location>
</feature>
<dbReference type="InterPro" id="IPR024705">
    <property type="entry name" value="Ssp411"/>
</dbReference>
<name>A0A0V9UM51_9NOCA</name>
<dbReference type="InterPro" id="IPR008928">
    <property type="entry name" value="6-hairpin_glycosidase_sf"/>
</dbReference>
<dbReference type="PANTHER" id="PTHR42899">
    <property type="entry name" value="SPERMATOGENESIS-ASSOCIATED PROTEIN 20"/>
    <property type="match status" value="1"/>
</dbReference>
<sequence>MANRLADALSPYLRQHADNPVHWQEWGDDALAEARERDVPILLSIGYAACHWCHVMAHESFEDEATAAVMNENFVCIKVDREERPDIDAVYMNATVAMAGQGGWPMTCFLTPDGSPFYCGTYYPNTPRGGMPSFVQLLEAITETWHNRRDEVSQAADAVATELRRSSGGLPVGEAAVEAALLDAAAAAIATDEDREHGGFGGAPKFPPSNLLEGLLRGYERTRSADTLGLVERTTDAMARGGIYDQLGGGFARYSVDAAWTVPHFEKMLYDNALLLRLYAHLARVTGAELPTRITRETAEFLLRDLLTTDGGFASALDADTDGVEGLTYVWTPDQLVEVLGADDGRWAAEVFTVTPGGTFEHGTSVLQLLDEPDDPARLADVRARLFAARQDRAQPGRDDKVVTAWNGFAITALAEAGVALGESAWIDAAARCARFLLDRHLVDGRLRRASLGGVVGSPAGVLEDYGALVTALLAVHQGTGDRSWVERARELADVALTQFADPERPGSWFDTAHDAESLVARPRDPVDGATPSGASLIAEALLGLSALVHDDPRYADAAALSLSAASILLEKAPRAGGHWLTVAEASVCGPLQVAVAGGGELLDLARRIAPGGAIVVGGEPDSSPLLDGRPLVDGVSAAYVCRGFVCDRPVTRATELREVLTAV</sequence>
<dbReference type="Pfam" id="PF03190">
    <property type="entry name" value="Thioredox_DsbH"/>
    <property type="match status" value="1"/>
</dbReference>
<dbReference type="RefSeq" id="WP_060651824.1">
    <property type="nucleotide sequence ID" value="NZ_AZXY01000004.1"/>
</dbReference>
<dbReference type="SUPFAM" id="SSF52833">
    <property type="entry name" value="Thioredoxin-like"/>
    <property type="match status" value="1"/>
</dbReference>
<gene>
    <name evidence="2" type="ORF">Z045_10690</name>
</gene>
<dbReference type="PIRSF" id="PIRSF006402">
    <property type="entry name" value="UCP006402_thioredoxin"/>
    <property type="match status" value="1"/>
</dbReference>
<dbReference type="Gene3D" id="3.40.30.10">
    <property type="entry name" value="Glutaredoxin"/>
    <property type="match status" value="1"/>
</dbReference>
<evidence type="ECO:0000313" key="2">
    <source>
        <dbReference type="EMBL" id="KSZ59051.1"/>
    </source>
</evidence>
<dbReference type="Proteomes" id="UP000053060">
    <property type="component" value="Unassembled WGS sequence"/>
</dbReference>
<reference evidence="3" key="1">
    <citation type="submission" date="2015-01" db="EMBL/GenBank/DDBJ databases">
        <title>Draft genome sequence of Rhodococcus pyridinivorans strain KG-16, a hydrocarbon-degrading bacterium.</title>
        <authorList>
            <person name="Aggarwal R.K."/>
            <person name="Dawar C."/>
        </authorList>
    </citation>
    <scope>NUCLEOTIDE SEQUENCE [LARGE SCALE GENOMIC DNA]</scope>
    <source>
        <strain evidence="3">KG-16</strain>
    </source>
</reference>